<evidence type="ECO:0000256" key="5">
    <source>
        <dbReference type="ARBA" id="ARBA00023136"/>
    </source>
</evidence>
<dbReference type="Pfam" id="PF01554">
    <property type="entry name" value="MatE"/>
    <property type="match status" value="2"/>
</dbReference>
<gene>
    <name evidence="7" type="ORF">TRITD_7Bv1G170930</name>
</gene>
<keyword evidence="5 6" id="KW-0472">Membrane</keyword>
<dbReference type="GO" id="GO:0042910">
    <property type="term" value="F:xenobiotic transmembrane transporter activity"/>
    <property type="evidence" value="ECO:0007669"/>
    <property type="project" value="InterPro"/>
</dbReference>
<dbReference type="Proteomes" id="UP000324705">
    <property type="component" value="Chromosome 7B"/>
</dbReference>
<protein>
    <recommendedName>
        <fullName evidence="6">Protein DETOXIFICATION</fullName>
    </recommendedName>
    <alternativeName>
        <fullName evidence="6">Multidrug and toxic compound extrusion protein</fullName>
    </alternativeName>
</protein>
<evidence type="ECO:0000256" key="6">
    <source>
        <dbReference type="RuleBase" id="RU004914"/>
    </source>
</evidence>
<dbReference type="InterPro" id="IPR002528">
    <property type="entry name" value="MATE_fam"/>
</dbReference>
<feature type="transmembrane region" description="Helical" evidence="6">
    <location>
        <begin position="415"/>
        <end position="436"/>
    </location>
</feature>
<evidence type="ECO:0000256" key="4">
    <source>
        <dbReference type="ARBA" id="ARBA00022989"/>
    </source>
</evidence>
<dbReference type="Gramene" id="TRITD7Bv1G170930.3">
    <property type="protein sequence ID" value="TRITD7Bv1G170930.3"/>
    <property type="gene ID" value="TRITD7Bv1G170930"/>
</dbReference>
<feature type="transmembrane region" description="Helical" evidence="6">
    <location>
        <begin position="186"/>
        <end position="209"/>
    </location>
</feature>
<sequence length="529" mass="56976">MGMSGRGEAAEASSAAMTASSAPLLLPRAPAPTARDEVRRQVGLAAPLVACSLLQYSLQVVSVMFAGHLGELPLSAASVASSFANVTGFSVLLGMGSALDTLCGQSYGAKQYDMLGTHAQRAIFVLMLSSVPLAFVLAFTGQILTALGQNPEISYGAGTYARLLIPGLFAYGLLQCLTKFLQAQNIVHPLVVCSGVTLIFHILLCWFLVQSSGLGYRGAALATSVSYWFNVILLALYVKFSEAGRRSWQGWSRAVLKDVNLFLSLAIPSTFMTCLEYWAFEMVVLLAGFLPNPKLETSILSISLNTMWMVYTIPSGLSSAISIRVSNELGAGNPQAARLSVLISGIMCLVEGLLVVIITVSVRDVWGYLYSNEEEIVKYVSIMMPILATSNFMDGIQCTLSGAARGCGWQKVCSFINLCAYYAFGIPSAVIFAFILKIGGKGLWLGIICAMVVQILALLVMMLHTNWDKEYYLKFKLHKIAAGKDQLTSLHSRAGHSHSSVGPKGEWNAPMNAALVFVNYCLLCSVTRK</sequence>
<keyword evidence="8" id="KW-1185">Reference proteome</keyword>
<dbReference type="GO" id="GO:0015297">
    <property type="term" value="F:antiporter activity"/>
    <property type="evidence" value="ECO:0007669"/>
    <property type="project" value="InterPro"/>
</dbReference>
<feature type="transmembrane region" description="Helical" evidence="6">
    <location>
        <begin position="44"/>
        <end position="67"/>
    </location>
</feature>
<feature type="transmembrane region" description="Helical" evidence="6">
    <location>
        <begin position="442"/>
        <end position="463"/>
    </location>
</feature>
<evidence type="ECO:0000256" key="3">
    <source>
        <dbReference type="ARBA" id="ARBA00022692"/>
    </source>
</evidence>
<organism evidence="7 8">
    <name type="scientific">Triticum turgidum subsp. durum</name>
    <name type="common">Durum wheat</name>
    <name type="synonym">Triticum durum</name>
    <dbReference type="NCBI Taxonomy" id="4567"/>
    <lineage>
        <taxon>Eukaryota</taxon>
        <taxon>Viridiplantae</taxon>
        <taxon>Streptophyta</taxon>
        <taxon>Embryophyta</taxon>
        <taxon>Tracheophyta</taxon>
        <taxon>Spermatophyta</taxon>
        <taxon>Magnoliopsida</taxon>
        <taxon>Liliopsida</taxon>
        <taxon>Poales</taxon>
        <taxon>Poaceae</taxon>
        <taxon>BOP clade</taxon>
        <taxon>Pooideae</taxon>
        <taxon>Triticodae</taxon>
        <taxon>Triticeae</taxon>
        <taxon>Triticinae</taxon>
        <taxon>Triticum</taxon>
    </lineage>
</organism>
<dbReference type="GO" id="GO:0016020">
    <property type="term" value="C:membrane"/>
    <property type="evidence" value="ECO:0007669"/>
    <property type="project" value="UniProtKB-SubCell"/>
</dbReference>
<feature type="transmembrane region" description="Helical" evidence="6">
    <location>
        <begin position="339"/>
        <end position="362"/>
    </location>
</feature>
<feature type="transmembrane region" description="Helical" evidence="6">
    <location>
        <begin position="79"/>
        <end position="102"/>
    </location>
</feature>
<feature type="transmembrane region" description="Helical" evidence="6">
    <location>
        <begin position="123"/>
        <end position="147"/>
    </location>
</feature>
<dbReference type="GO" id="GO:1990961">
    <property type="term" value="P:xenobiotic detoxification by transmembrane export across the plasma membrane"/>
    <property type="evidence" value="ECO:0007669"/>
    <property type="project" value="InterPro"/>
</dbReference>
<dbReference type="PANTHER" id="PTHR11206">
    <property type="entry name" value="MULTIDRUG RESISTANCE PROTEIN"/>
    <property type="match status" value="1"/>
</dbReference>
<keyword evidence="4 6" id="KW-1133">Transmembrane helix</keyword>
<evidence type="ECO:0000256" key="1">
    <source>
        <dbReference type="ARBA" id="ARBA00004141"/>
    </source>
</evidence>
<name>A0A9R1C3H7_TRITD</name>
<evidence type="ECO:0000313" key="7">
    <source>
        <dbReference type="EMBL" id="VAI90918.1"/>
    </source>
</evidence>
<dbReference type="AlphaFoldDB" id="A0A9R1C3H7"/>
<keyword evidence="3 6" id="KW-0812">Transmembrane</keyword>
<evidence type="ECO:0000256" key="2">
    <source>
        <dbReference type="ARBA" id="ARBA00010199"/>
    </source>
</evidence>
<feature type="transmembrane region" description="Helical" evidence="6">
    <location>
        <begin position="259"/>
        <end position="279"/>
    </location>
</feature>
<accession>A0A9R1C3H7</accession>
<proteinExistence type="inferred from homology"/>
<dbReference type="OMA" id="CSVINLC"/>
<dbReference type="NCBIfam" id="TIGR00797">
    <property type="entry name" value="matE"/>
    <property type="match status" value="1"/>
</dbReference>
<feature type="transmembrane region" description="Helical" evidence="6">
    <location>
        <begin position="299"/>
        <end position="318"/>
    </location>
</feature>
<feature type="transmembrane region" description="Helical" evidence="6">
    <location>
        <begin position="153"/>
        <end position="174"/>
    </location>
</feature>
<comment type="subcellular location">
    <subcellularLocation>
        <location evidence="1">Membrane</location>
        <topology evidence="1">Multi-pass membrane protein</topology>
    </subcellularLocation>
</comment>
<reference evidence="7 8" key="1">
    <citation type="submission" date="2017-09" db="EMBL/GenBank/DDBJ databases">
        <authorList>
            <consortium name="International Durum Wheat Genome Sequencing Consortium (IDWGSC)"/>
            <person name="Milanesi L."/>
        </authorList>
    </citation>
    <scope>NUCLEOTIDE SEQUENCE [LARGE SCALE GENOMIC DNA]</scope>
    <source>
        <strain evidence="8">cv. Svevo</strain>
    </source>
</reference>
<dbReference type="EMBL" id="LT934124">
    <property type="protein sequence ID" value="VAI90918.1"/>
    <property type="molecule type" value="Genomic_DNA"/>
</dbReference>
<dbReference type="CDD" id="cd13132">
    <property type="entry name" value="MATE_eukaryotic"/>
    <property type="match status" value="1"/>
</dbReference>
<dbReference type="InterPro" id="IPR045069">
    <property type="entry name" value="MATE_euk"/>
</dbReference>
<comment type="similarity">
    <text evidence="2 6">Belongs to the multi antimicrobial extrusion (MATE) (TC 2.A.66.1) family.</text>
</comment>
<feature type="transmembrane region" description="Helical" evidence="6">
    <location>
        <begin position="215"/>
        <end position="238"/>
    </location>
</feature>
<evidence type="ECO:0000313" key="8">
    <source>
        <dbReference type="Proteomes" id="UP000324705"/>
    </source>
</evidence>